<keyword evidence="1" id="KW-0472">Membrane</keyword>
<feature type="transmembrane region" description="Helical" evidence="1">
    <location>
        <begin position="85"/>
        <end position="105"/>
    </location>
</feature>
<dbReference type="AlphaFoldDB" id="A0A482WMX4"/>
<dbReference type="OrthoDB" id="6621726at2759"/>
<dbReference type="InParanoid" id="A0A482WMX4"/>
<reference evidence="2 3" key="1">
    <citation type="journal article" date="2017" name="Gigascience">
        <title>Genome sequence of the small brown planthopper, Laodelphax striatellus.</title>
        <authorList>
            <person name="Zhu J."/>
            <person name="Jiang F."/>
            <person name="Wang X."/>
            <person name="Yang P."/>
            <person name="Bao Y."/>
            <person name="Zhao W."/>
            <person name="Wang W."/>
            <person name="Lu H."/>
            <person name="Wang Q."/>
            <person name="Cui N."/>
            <person name="Li J."/>
            <person name="Chen X."/>
            <person name="Luo L."/>
            <person name="Yu J."/>
            <person name="Kang L."/>
            <person name="Cui F."/>
        </authorList>
    </citation>
    <scope>NUCLEOTIDE SEQUENCE [LARGE SCALE GENOMIC DNA]</scope>
    <source>
        <strain evidence="2">Lst14</strain>
    </source>
</reference>
<evidence type="ECO:0000256" key="1">
    <source>
        <dbReference type="SAM" id="Phobius"/>
    </source>
</evidence>
<keyword evidence="1" id="KW-1133">Transmembrane helix</keyword>
<accession>A0A482WMX4</accession>
<name>A0A482WMX4_LAOST</name>
<proteinExistence type="predicted"/>
<evidence type="ECO:0000313" key="3">
    <source>
        <dbReference type="Proteomes" id="UP000291343"/>
    </source>
</evidence>
<dbReference type="EMBL" id="QKKF02031090">
    <property type="protein sequence ID" value="RZF34572.1"/>
    <property type="molecule type" value="Genomic_DNA"/>
</dbReference>
<keyword evidence="3" id="KW-1185">Reference proteome</keyword>
<protein>
    <submittedName>
        <fullName evidence="2">Uncharacterized protein</fullName>
    </submittedName>
</protein>
<comment type="caution">
    <text evidence="2">The sequence shown here is derived from an EMBL/GenBank/DDBJ whole genome shotgun (WGS) entry which is preliminary data.</text>
</comment>
<feature type="transmembrane region" description="Helical" evidence="1">
    <location>
        <begin position="52"/>
        <end position="79"/>
    </location>
</feature>
<keyword evidence="1" id="KW-0812">Transmembrane</keyword>
<evidence type="ECO:0000313" key="2">
    <source>
        <dbReference type="EMBL" id="RZF34572.1"/>
    </source>
</evidence>
<sequence>MLLRSGSLDRIRQFPSYLCRRGSGGQLVTWIYNSRTVFTQALSFTHEQLRSLMFIVSVYLMVGLVAAQLAASVVVLAIASPSLPTGMIFLLACILITSFIGFKTIPQDTKREKRQ</sequence>
<dbReference type="Proteomes" id="UP000291343">
    <property type="component" value="Unassembled WGS sequence"/>
</dbReference>
<organism evidence="2 3">
    <name type="scientific">Laodelphax striatellus</name>
    <name type="common">Small brown planthopper</name>
    <name type="synonym">Delphax striatella</name>
    <dbReference type="NCBI Taxonomy" id="195883"/>
    <lineage>
        <taxon>Eukaryota</taxon>
        <taxon>Metazoa</taxon>
        <taxon>Ecdysozoa</taxon>
        <taxon>Arthropoda</taxon>
        <taxon>Hexapoda</taxon>
        <taxon>Insecta</taxon>
        <taxon>Pterygota</taxon>
        <taxon>Neoptera</taxon>
        <taxon>Paraneoptera</taxon>
        <taxon>Hemiptera</taxon>
        <taxon>Auchenorrhyncha</taxon>
        <taxon>Fulgoroidea</taxon>
        <taxon>Delphacidae</taxon>
        <taxon>Criomorphinae</taxon>
        <taxon>Laodelphax</taxon>
    </lineage>
</organism>
<gene>
    <name evidence="2" type="ORF">LSTR_LSTR006957</name>
</gene>